<dbReference type="PIRSF" id="PIRSF036893">
    <property type="entry name" value="Lipocalin_ApoD"/>
    <property type="match status" value="1"/>
</dbReference>
<evidence type="ECO:0000259" key="3">
    <source>
        <dbReference type="Pfam" id="PF08212"/>
    </source>
</evidence>
<comment type="similarity">
    <text evidence="1 2">Belongs to the calycin superfamily. Lipocalin family.</text>
</comment>
<dbReference type="PROSITE" id="PS00213">
    <property type="entry name" value="LIPOCALIN"/>
    <property type="match status" value="1"/>
</dbReference>
<evidence type="ECO:0000313" key="5">
    <source>
        <dbReference type="Proteomes" id="UP000641514"/>
    </source>
</evidence>
<evidence type="ECO:0000313" key="4">
    <source>
        <dbReference type="EMBL" id="GGC52670.1"/>
    </source>
</evidence>
<protein>
    <submittedName>
        <fullName evidence="4">Lipocalin</fullName>
    </submittedName>
</protein>
<feature type="domain" description="Lipocalin/cytosolic fatty-acid binding" evidence="3">
    <location>
        <begin position="54"/>
        <end position="198"/>
    </location>
</feature>
<accession>A0A916U1B7</accession>
<organism evidence="4 5">
    <name type="scientific">Hoyosella rhizosphaerae</name>
    <dbReference type="NCBI Taxonomy" id="1755582"/>
    <lineage>
        <taxon>Bacteria</taxon>
        <taxon>Bacillati</taxon>
        <taxon>Actinomycetota</taxon>
        <taxon>Actinomycetes</taxon>
        <taxon>Mycobacteriales</taxon>
        <taxon>Hoyosellaceae</taxon>
        <taxon>Hoyosella</taxon>
    </lineage>
</organism>
<name>A0A916U1B7_9ACTN</name>
<dbReference type="InterPro" id="IPR012674">
    <property type="entry name" value="Calycin"/>
</dbReference>
<dbReference type="InterPro" id="IPR022271">
    <property type="entry name" value="Lipocalin_ApoD"/>
</dbReference>
<dbReference type="GO" id="GO:0005737">
    <property type="term" value="C:cytoplasm"/>
    <property type="evidence" value="ECO:0007669"/>
    <property type="project" value="TreeGrafter"/>
</dbReference>
<proteinExistence type="inferred from homology"/>
<dbReference type="InterPro" id="IPR000566">
    <property type="entry name" value="Lipocln_cytosolic_FA-bd_dom"/>
</dbReference>
<dbReference type="InterPro" id="IPR047202">
    <property type="entry name" value="Lipocalin_Blc-like_dom"/>
</dbReference>
<dbReference type="Gene3D" id="2.40.128.20">
    <property type="match status" value="1"/>
</dbReference>
<dbReference type="CDD" id="cd19438">
    <property type="entry name" value="lipocalin_Blc-like"/>
    <property type="match status" value="1"/>
</dbReference>
<dbReference type="GO" id="GO:0006629">
    <property type="term" value="P:lipid metabolic process"/>
    <property type="evidence" value="ECO:0007669"/>
    <property type="project" value="TreeGrafter"/>
</dbReference>
<evidence type="ECO:0000256" key="1">
    <source>
        <dbReference type="ARBA" id="ARBA00006889"/>
    </source>
</evidence>
<feature type="signal peptide" evidence="2">
    <location>
        <begin position="1"/>
        <end position="30"/>
    </location>
</feature>
<feature type="chain" id="PRO_5038205201" evidence="2">
    <location>
        <begin position="31"/>
        <end position="213"/>
    </location>
</feature>
<dbReference type="InterPro" id="IPR022272">
    <property type="entry name" value="Lipocalin_CS"/>
</dbReference>
<keyword evidence="5" id="KW-1185">Reference proteome</keyword>
<keyword evidence="2" id="KW-0732">Signal</keyword>
<dbReference type="PANTHER" id="PTHR10612:SF34">
    <property type="entry name" value="APOLIPOPROTEIN D"/>
    <property type="match status" value="1"/>
</dbReference>
<reference evidence="4" key="1">
    <citation type="journal article" date="2014" name="Int. J. Syst. Evol. Microbiol.">
        <title>Complete genome sequence of Corynebacterium casei LMG S-19264T (=DSM 44701T), isolated from a smear-ripened cheese.</title>
        <authorList>
            <consortium name="US DOE Joint Genome Institute (JGI-PGF)"/>
            <person name="Walter F."/>
            <person name="Albersmeier A."/>
            <person name="Kalinowski J."/>
            <person name="Ruckert C."/>
        </authorList>
    </citation>
    <scope>NUCLEOTIDE SEQUENCE</scope>
    <source>
        <strain evidence="4">CGMCC 1.15478</strain>
    </source>
</reference>
<dbReference type="EMBL" id="BMJH01000001">
    <property type="protein sequence ID" value="GGC52670.1"/>
    <property type="molecule type" value="Genomic_DNA"/>
</dbReference>
<dbReference type="PANTHER" id="PTHR10612">
    <property type="entry name" value="APOLIPOPROTEIN D"/>
    <property type="match status" value="1"/>
</dbReference>
<dbReference type="GO" id="GO:0000302">
    <property type="term" value="P:response to reactive oxygen species"/>
    <property type="evidence" value="ECO:0007669"/>
    <property type="project" value="TreeGrafter"/>
</dbReference>
<sequence>MNSAAHSPRLRRGATTLLAALALAITPAAAASAFPGADSLDPVVPGPLPSVPSLDVERYAGTWLQVAAVPQLFSLDCARDTRATYGIIGEGQVSVNNECTTWTGDTNTIEGVATVTDANTNASLQVAFPSVPFQLPEGLPNYVVTFIDDDYSLAIVGDPARSSGFVLSRTPDLSDQQWRNVRDIVASRGWNPCFFLTTPAAGGKNVIQPLCTV</sequence>
<evidence type="ECO:0000256" key="2">
    <source>
        <dbReference type="PIRNR" id="PIRNR036893"/>
    </source>
</evidence>
<reference evidence="4" key="2">
    <citation type="submission" date="2020-09" db="EMBL/GenBank/DDBJ databases">
        <authorList>
            <person name="Sun Q."/>
            <person name="Zhou Y."/>
        </authorList>
    </citation>
    <scope>NUCLEOTIDE SEQUENCE</scope>
    <source>
        <strain evidence="4">CGMCC 1.15478</strain>
    </source>
</reference>
<dbReference type="RefSeq" id="WP_188669694.1">
    <property type="nucleotide sequence ID" value="NZ_BMJH01000001.1"/>
</dbReference>
<gene>
    <name evidence="4" type="ORF">GCM10011410_01240</name>
</gene>
<dbReference type="SUPFAM" id="SSF50814">
    <property type="entry name" value="Lipocalins"/>
    <property type="match status" value="1"/>
</dbReference>
<comment type="caution">
    <text evidence="4">The sequence shown here is derived from an EMBL/GenBank/DDBJ whole genome shotgun (WGS) entry which is preliminary data.</text>
</comment>
<dbReference type="AlphaFoldDB" id="A0A916U1B7"/>
<dbReference type="Pfam" id="PF08212">
    <property type="entry name" value="Lipocalin_2"/>
    <property type="match status" value="1"/>
</dbReference>
<dbReference type="Proteomes" id="UP000641514">
    <property type="component" value="Unassembled WGS sequence"/>
</dbReference>